<dbReference type="Proteomes" id="UP000253034">
    <property type="component" value="Unassembled WGS sequence"/>
</dbReference>
<name>A0A369AWQ4_9FIRM</name>
<evidence type="ECO:0000313" key="4">
    <source>
        <dbReference type="Proteomes" id="UP000253034"/>
    </source>
</evidence>
<proteinExistence type="predicted"/>
<sequence length="468" mass="50626">MCKRFAVIVLSIVMILGMTACGSNQETAPEKSQSSAQPQSSAEQTQDLSTMEGWGAAVKAKSEGKEITVAMATHPSTEAFRKMADDFTKLTGIKVRWDVVEETNLKSKQLLDIQGAGSYDVLMVDAFWMSEYASKNVLEPIGKYAEDSGKTPKWFDYEDIMAAYRNGIAGAGGVNYGIPTAGETRFVAYRTDLFKKYNKQPPKTMDEFLELAQFFNQKEDGLYGVAMRAQRGIHFASGWMSLMYNFGGGFIDQSTIGSNKVVVTANSQKTVESLNFYVNLLKCAPPDVGTYTHEEALGAFMSGKCAMWLDATALANQITNPESSKVADKVGFVPTPTGPDGDGAALAGWNLGISQKSQNKDEAWDFIAFMAGKPRSVDYVKAGGIATRQSVFENQELAALNPSFGAQKEALIAANGLVEKGLSWIPQHDQINQILEIAGAYGSAALAGDISVQQACDKSQKDIQDLIG</sequence>
<dbReference type="AlphaFoldDB" id="A0A369AWQ4"/>
<dbReference type="CDD" id="cd13585">
    <property type="entry name" value="PBP2_TMBP_like"/>
    <property type="match status" value="1"/>
</dbReference>
<feature type="region of interest" description="Disordered" evidence="1">
    <location>
        <begin position="24"/>
        <end position="48"/>
    </location>
</feature>
<gene>
    <name evidence="3" type="ORF">DFR58_11765</name>
</gene>
<dbReference type="Pfam" id="PF01547">
    <property type="entry name" value="SBP_bac_1"/>
    <property type="match status" value="1"/>
</dbReference>
<dbReference type="SUPFAM" id="SSF53850">
    <property type="entry name" value="Periplasmic binding protein-like II"/>
    <property type="match status" value="1"/>
</dbReference>
<dbReference type="PANTHER" id="PTHR43649">
    <property type="entry name" value="ARABINOSE-BINDING PROTEIN-RELATED"/>
    <property type="match status" value="1"/>
</dbReference>
<accession>A0A369AWQ4</accession>
<dbReference type="InterPro" id="IPR050490">
    <property type="entry name" value="Bact_solute-bd_prot1"/>
</dbReference>
<dbReference type="OrthoDB" id="9808332at2"/>
<feature type="chain" id="PRO_5016976125" evidence="2">
    <location>
        <begin position="23"/>
        <end position="468"/>
    </location>
</feature>
<dbReference type="PROSITE" id="PS51257">
    <property type="entry name" value="PROKAR_LIPOPROTEIN"/>
    <property type="match status" value="1"/>
</dbReference>
<comment type="caution">
    <text evidence="3">The sequence shown here is derived from an EMBL/GenBank/DDBJ whole genome shotgun (WGS) entry which is preliminary data.</text>
</comment>
<dbReference type="InterPro" id="IPR006059">
    <property type="entry name" value="SBP"/>
</dbReference>
<dbReference type="Gene3D" id="3.40.190.10">
    <property type="entry name" value="Periplasmic binding protein-like II"/>
    <property type="match status" value="2"/>
</dbReference>
<organism evidence="3 4">
    <name type="scientific">Anaerobacterium chartisolvens</name>
    <dbReference type="NCBI Taxonomy" id="1297424"/>
    <lineage>
        <taxon>Bacteria</taxon>
        <taxon>Bacillati</taxon>
        <taxon>Bacillota</taxon>
        <taxon>Clostridia</taxon>
        <taxon>Eubacteriales</taxon>
        <taxon>Oscillospiraceae</taxon>
        <taxon>Anaerobacterium</taxon>
    </lineage>
</organism>
<dbReference type="RefSeq" id="WP_114298579.1">
    <property type="nucleotide sequence ID" value="NZ_QPJT01000017.1"/>
</dbReference>
<keyword evidence="4" id="KW-1185">Reference proteome</keyword>
<evidence type="ECO:0000313" key="3">
    <source>
        <dbReference type="EMBL" id="RCX13525.1"/>
    </source>
</evidence>
<reference evidence="3 4" key="1">
    <citation type="submission" date="2018-07" db="EMBL/GenBank/DDBJ databases">
        <title>Genomic Encyclopedia of Type Strains, Phase IV (KMG-IV): sequencing the most valuable type-strain genomes for metagenomic binning, comparative biology and taxonomic classification.</title>
        <authorList>
            <person name="Goeker M."/>
        </authorList>
    </citation>
    <scope>NUCLEOTIDE SEQUENCE [LARGE SCALE GENOMIC DNA]</scope>
    <source>
        <strain evidence="3 4">DSM 27016</strain>
    </source>
</reference>
<evidence type="ECO:0000256" key="2">
    <source>
        <dbReference type="SAM" id="SignalP"/>
    </source>
</evidence>
<feature type="signal peptide" evidence="2">
    <location>
        <begin position="1"/>
        <end position="22"/>
    </location>
</feature>
<protein>
    <submittedName>
        <fullName evidence="3">Carbohydrate ABC transporter substrate-binding protein (CUT1 family)</fullName>
    </submittedName>
</protein>
<dbReference type="PANTHER" id="PTHR43649:SF12">
    <property type="entry name" value="DIACETYLCHITOBIOSE BINDING PROTEIN DASA"/>
    <property type="match status" value="1"/>
</dbReference>
<feature type="compositionally biased region" description="Low complexity" evidence="1">
    <location>
        <begin position="32"/>
        <end position="46"/>
    </location>
</feature>
<evidence type="ECO:0000256" key="1">
    <source>
        <dbReference type="SAM" id="MobiDB-lite"/>
    </source>
</evidence>
<dbReference type="EMBL" id="QPJT01000017">
    <property type="protein sequence ID" value="RCX13525.1"/>
    <property type="molecule type" value="Genomic_DNA"/>
</dbReference>
<keyword evidence="2" id="KW-0732">Signal</keyword>